<name>A0ACC2D2K6_DIPCM</name>
<dbReference type="Proteomes" id="UP001162992">
    <property type="component" value="Chromosome 7"/>
</dbReference>
<evidence type="ECO:0000313" key="2">
    <source>
        <dbReference type="Proteomes" id="UP001162992"/>
    </source>
</evidence>
<organism evidence="1 2">
    <name type="scientific">Diphasiastrum complanatum</name>
    <name type="common">Issler's clubmoss</name>
    <name type="synonym">Lycopodium complanatum</name>
    <dbReference type="NCBI Taxonomy" id="34168"/>
    <lineage>
        <taxon>Eukaryota</taxon>
        <taxon>Viridiplantae</taxon>
        <taxon>Streptophyta</taxon>
        <taxon>Embryophyta</taxon>
        <taxon>Tracheophyta</taxon>
        <taxon>Lycopodiopsida</taxon>
        <taxon>Lycopodiales</taxon>
        <taxon>Lycopodiaceae</taxon>
        <taxon>Lycopodioideae</taxon>
        <taxon>Diphasiastrum</taxon>
    </lineage>
</organism>
<sequence length="356" mass="40154">MHILTFKILPVRKRKRSKELDQALWLQDSSQDWAPLPPVPILRPPPEVATIFTLREMRSATSDFSNDALLGEGGFGRVYRGVLKNGQVVGIKKMDPILSRGSQGEREFRVEVDVLSRLNHPNLVGLIGYCADKSQRLLVYEFMTQGNLSELLHGVLRLKMHWHTRVRIALGAARALEYLHTGQSSGNPIIHRDFKSSNILLDNNLQPKVSDFGLAKLVLSGSKAYVTTRVLGTCGYFDPRYTATGRLTLKSDVYAFGVVMLELLTGRRPIHVTHNLQKQNLVPLVRESLRDRRKLKKVVDPEIDNECCSWKSIKGFAILASHCVRDDDTRRPTMADCANQLEHLYFLAAMGSRNSN</sequence>
<keyword evidence="2" id="KW-1185">Reference proteome</keyword>
<comment type="caution">
    <text evidence="1">The sequence shown here is derived from an EMBL/GenBank/DDBJ whole genome shotgun (WGS) entry which is preliminary data.</text>
</comment>
<accession>A0ACC2D2K6</accession>
<gene>
    <name evidence="1" type="ORF">O6H91_07G002800</name>
</gene>
<reference evidence="2" key="1">
    <citation type="journal article" date="2024" name="Proc. Natl. Acad. Sci. U.S.A.">
        <title>Extraordinary preservation of gene collinearity over three hundred million years revealed in homosporous lycophytes.</title>
        <authorList>
            <person name="Li C."/>
            <person name="Wickell D."/>
            <person name="Kuo L.Y."/>
            <person name="Chen X."/>
            <person name="Nie B."/>
            <person name="Liao X."/>
            <person name="Peng D."/>
            <person name="Ji J."/>
            <person name="Jenkins J."/>
            <person name="Williams M."/>
            <person name="Shu S."/>
            <person name="Plott C."/>
            <person name="Barry K."/>
            <person name="Rajasekar S."/>
            <person name="Grimwood J."/>
            <person name="Han X."/>
            <person name="Sun S."/>
            <person name="Hou Z."/>
            <person name="He W."/>
            <person name="Dai G."/>
            <person name="Sun C."/>
            <person name="Schmutz J."/>
            <person name="Leebens-Mack J.H."/>
            <person name="Li F.W."/>
            <person name="Wang L."/>
        </authorList>
    </citation>
    <scope>NUCLEOTIDE SEQUENCE [LARGE SCALE GENOMIC DNA]</scope>
    <source>
        <strain evidence="2">cv. PW_Plant_1</strain>
    </source>
</reference>
<protein>
    <submittedName>
        <fullName evidence="1">Uncharacterized protein</fullName>
    </submittedName>
</protein>
<evidence type="ECO:0000313" key="1">
    <source>
        <dbReference type="EMBL" id="KAJ7548207.1"/>
    </source>
</evidence>
<proteinExistence type="predicted"/>
<dbReference type="EMBL" id="CM055098">
    <property type="protein sequence ID" value="KAJ7548207.1"/>
    <property type="molecule type" value="Genomic_DNA"/>
</dbReference>